<dbReference type="Pfam" id="PF03483">
    <property type="entry name" value="B3_4"/>
    <property type="match status" value="1"/>
</dbReference>
<accession>A0A223KLQ3</accession>
<dbReference type="PANTHER" id="PTHR39209">
    <property type="match status" value="1"/>
</dbReference>
<dbReference type="AlphaFoldDB" id="A0A223KLQ3"/>
<evidence type="ECO:0000313" key="2">
    <source>
        <dbReference type="EMBL" id="AST90294.1"/>
    </source>
</evidence>
<dbReference type="Proteomes" id="UP000215224">
    <property type="component" value="Chromosome"/>
</dbReference>
<dbReference type="STRING" id="1314751.GCA_001591425_03909"/>
<protein>
    <recommendedName>
        <fullName evidence="1">B3/B4 tRNA-binding domain-containing protein</fullName>
    </recommendedName>
</protein>
<organism evidence="2 3">
    <name type="scientific">Sutcliffiella cohnii</name>
    <dbReference type="NCBI Taxonomy" id="33932"/>
    <lineage>
        <taxon>Bacteria</taxon>
        <taxon>Bacillati</taxon>
        <taxon>Bacillota</taxon>
        <taxon>Bacilli</taxon>
        <taxon>Bacillales</taxon>
        <taxon>Bacillaceae</taxon>
        <taxon>Sutcliffiella</taxon>
    </lineage>
</organism>
<dbReference type="GO" id="GO:0004826">
    <property type="term" value="F:phenylalanine-tRNA ligase activity"/>
    <property type="evidence" value="ECO:0007669"/>
    <property type="project" value="InterPro"/>
</dbReference>
<feature type="domain" description="B3/B4 tRNA-binding" evidence="1">
    <location>
        <begin position="62"/>
        <end position="212"/>
    </location>
</feature>
<dbReference type="Gene3D" id="3.50.40.10">
    <property type="entry name" value="Phenylalanyl-trna Synthetase, Chain B, domain 3"/>
    <property type="match status" value="1"/>
</dbReference>
<gene>
    <name evidence="2" type="ORF">BC6307_02930</name>
</gene>
<sequence>MMITIHNEVKKAIPNFKLGYIEYENTTISTTPQMFKGRFRLFQESIYFDLLDQELKSVHGIAEWRKIFKQTGTDPSRYRPSAEALYRRIKKGQFLEPVNSGVDINNFFSLKYSIPFGLYDNAKLNGQLSVMIGKENDHYTGLNGRIISLDKILHTADENGPFGSPYIDSTRSPISEATTDAIQLVYLLPSIENNEAVKMLESVASMFVQINGGNFKVNLVS</sequence>
<dbReference type="KEGG" id="bcoh:BC6307_02930"/>
<evidence type="ECO:0000313" key="3">
    <source>
        <dbReference type="Proteomes" id="UP000215224"/>
    </source>
</evidence>
<dbReference type="InterPro" id="IPR020825">
    <property type="entry name" value="Phe-tRNA_synthase-like_B3/B4"/>
</dbReference>
<dbReference type="EMBL" id="CP018866">
    <property type="protein sequence ID" value="AST90294.1"/>
    <property type="molecule type" value="Genomic_DNA"/>
</dbReference>
<keyword evidence="3" id="KW-1185">Reference proteome</keyword>
<dbReference type="SMART" id="SM00873">
    <property type="entry name" value="B3_4"/>
    <property type="match status" value="1"/>
</dbReference>
<dbReference type="PANTHER" id="PTHR39209:SF2">
    <property type="entry name" value="CYTOPLASMIC PROTEIN"/>
    <property type="match status" value="1"/>
</dbReference>
<dbReference type="GO" id="GO:0003723">
    <property type="term" value="F:RNA binding"/>
    <property type="evidence" value="ECO:0007669"/>
    <property type="project" value="InterPro"/>
</dbReference>
<dbReference type="SUPFAM" id="SSF56037">
    <property type="entry name" value="PheT/TilS domain"/>
    <property type="match status" value="1"/>
</dbReference>
<evidence type="ECO:0000259" key="1">
    <source>
        <dbReference type="SMART" id="SM00873"/>
    </source>
</evidence>
<proteinExistence type="predicted"/>
<reference evidence="2 3" key="1">
    <citation type="submission" date="2016-12" db="EMBL/GenBank/DDBJ databases">
        <title>The whole genome sequencing and assembly of Bacillus cohnii DSM 6307T strain.</title>
        <authorList>
            <person name="Lee Y.-J."/>
            <person name="Yi H."/>
            <person name="Bahn Y.-S."/>
            <person name="Kim J.F."/>
            <person name="Lee D.-W."/>
        </authorList>
    </citation>
    <scope>NUCLEOTIDE SEQUENCE [LARGE SCALE GENOMIC DNA]</scope>
    <source>
        <strain evidence="2 3">DSM 6307</strain>
    </source>
</reference>
<dbReference type="InterPro" id="IPR005146">
    <property type="entry name" value="B3/B4_tRNA-bd"/>
</dbReference>
<name>A0A223KLQ3_9BACI</name>